<protein>
    <recommendedName>
        <fullName evidence="2">Calcineurin-like phosphoesterase domain-containing protein</fullName>
    </recommendedName>
</protein>
<dbReference type="InterPro" id="IPR051158">
    <property type="entry name" value="Metallophosphoesterase_sf"/>
</dbReference>
<evidence type="ECO:0000259" key="2">
    <source>
        <dbReference type="Pfam" id="PF00149"/>
    </source>
</evidence>
<keyword evidence="4" id="KW-1185">Reference proteome</keyword>
<gene>
    <name evidence="3" type="primary">ypbG</name>
    <name evidence="3" type="ORF">PAECIP111893_04718</name>
</gene>
<feature type="domain" description="Calcineurin-like phosphoesterase" evidence="2">
    <location>
        <begin position="49"/>
        <end position="209"/>
    </location>
</feature>
<keyword evidence="1" id="KW-0812">Transmembrane</keyword>
<keyword evidence="1" id="KW-0472">Membrane</keyword>
<organism evidence="3 4">
    <name type="scientific">Paenibacillus plantiphilus</name>
    <dbReference type="NCBI Taxonomy" id="2905650"/>
    <lineage>
        <taxon>Bacteria</taxon>
        <taxon>Bacillati</taxon>
        <taxon>Bacillota</taxon>
        <taxon>Bacilli</taxon>
        <taxon>Bacillales</taxon>
        <taxon>Paenibacillaceae</taxon>
        <taxon>Paenibacillus</taxon>
    </lineage>
</organism>
<dbReference type="SUPFAM" id="SSF56300">
    <property type="entry name" value="Metallo-dependent phosphatases"/>
    <property type="match status" value="1"/>
</dbReference>
<dbReference type="EMBL" id="CAKMMF010000035">
    <property type="protein sequence ID" value="CAH1221407.1"/>
    <property type="molecule type" value="Genomic_DNA"/>
</dbReference>
<feature type="transmembrane region" description="Helical" evidence="1">
    <location>
        <begin position="6"/>
        <end position="23"/>
    </location>
</feature>
<dbReference type="Pfam" id="PF00149">
    <property type="entry name" value="Metallophos"/>
    <property type="match status" value="1"/>
</dbReference>
<dbReference type="RefSeq" id="WP_236345328.1">
    <property type="nucleotide sequence ID" value="NZ_CAKMMF010000035.1"/>
</dbReference>
<keyword evidence="1" id="KW-1133">Transmembrane helix</keyword>
<dbReference type="InterPro" id="IPR004843">
    <property type="entry name" value="Calcineurin-like_PHP"/>
</dbReference>
<dbReference type="PANTHER" id="PTHR31302">
    <property type="entry name" value="TRANSMEMBRANE PROTEIN WITH METALLOPHOSPHOESTERASE DOMAIN-RELATED"/>
    <property type="match status" value="1"/>
</dbReference>
<name>A0ABM9CSS7_9BACL</name>
<evidence type="ECO:0000256" key="1">
    <source>
        <dbReference type="SAM" id="Phobius"/>
    </source>
</evidence>
<evidence type="ECO:0000313" key="3">
    <source>
        <dbReference type="EMBL" id="CAH1221407.1"/>
    </source>
</evidence>
<dbReference type="Proteomes" id="UP000838686">
    <property type="component" value="Unassembled WGS sequence"/>
</dbReference>
<proteinExistence type="predicted"/>
<dbReference type="Gene3D" id="3.60.21.10">
    <property type="match status" value="1"/>
</dbReference>
<reference evidence="3" key="1">
    <citation type="submission" date="2022-01" db="EMBL/GenBank/DDBJ databases">
        <authorList>
            <person name="Criscuolo A."/>
        </authorList>
    </citation>
    <scope>NUCLEOTIDE SEQUENCE</scope>
    <source>
        <strain evidence="3">CIP111893</strain>
    </source>
</reference>
<evidence type="ECO:0000313" key="4">
    <source>
        <dbReference type="Proteomes" id="UP000838686"/>
    </source>
</evidence>
<dbReference type="InterPro" id="IPR029052">
    <property type="entry name" value="Metallo-depent_PP-like"/>
</dbReference>
<dbReference type="PANTHER" id="PTHR31302:SF32">
    <property type="entry name" value="PHOSPHOESTERASE"/>
    <property type="match status" value="1"/>
</dbReference>
<accession>A0ABM9CSS7</accession>
<comment type="caution">
    <text evidence="3">The sequence shown here is derived from an EMBL/GenBank/DDBJ whole genome shotgun (WGS) entry which is preliminary data.</text>
</comment>
<sequence length="290" mass="32751">MIVVAVGITIITAAVAILILHMIRHSYHYQLDRQEIVLHRLPPAFDGTKLLFISDIHRRTIPDTIIQQCREEGRVDLVLIGGDLRERKVPLSRCRDNIRKLASIAPVYMVYGNHDYDEDIRPFEVLLQEERVRVLVNEAVVMEQRDGSRFRLAGVDDPRTGRAQLEQALSEHEAEEELFTLLLAHDPIILRKFKPDTAVDLILTGHTHGGQIVLPMYGPLLKTASVRSFSRGWYIDTNERTTGAASPRLFVSCGFGTSKIPMRLKVPAELHLFTLRSEPHQGQGQSSPGQ</sequence>